<dbReference type="InParanoid" id="A0A078AWS8"/>
<evidence type="ECO:0000313" key="1">
    <source>
        <dbReference type="EMBL" id="CDW85712.1"/>
    </source>
</evidence>
<proteinExistence type="predicted"/>
<reference evidence="1 2" key="1">
    <citation type="submission" date="2014-06" db="EMBL/GenBank/DDBJ databases">
        <authorList>
            <person name="Swart Estienne"/>
        </authorList>
    </citation>
    <scope>NUCLEOTIDE SEQUENCE [LARGE SCALE GENOMIC DNA]</scope>
    <source>
        <strain evidence="1 2">130c</strain>
    </source>
</reference>
<organism evidence="1 2">
    <name type="scientific">Stylonychia lemnae</name>
    <name type="common">Ciliate</name>
    <dbReference type="NCBI Taxonomy" id="5949"/>
    <lineage>
        <taxon>Eukaryota</taxon>
        <taxon>Sar</taxon>
        <taxon>Alveolata</taxon>
        <taxon>Ciliophora</taxon>
        <taxon>Intramacronucleata</taxon>
        <taxon>Spirotrichea</taxon>
        <taxon>Stichotrichia</taxon>
        <taxon>Sporadotrichida</taxon>
        <taxon>Oxytrichidae</taxon>
        <taxon>Stylonychinae</taxon>
        <taxon>Stylonychia</taxon>
    </lineage>
</organism>
<dbReference type="Proteomes" id="UP000039865">
    <property type="component" value="Unassembled WGS sequence"/>
</dbReference>
<gene>
    <name evidence="1" type="primary">Contig3355.g3592</name>
    <name evidence="1" type="ORF">STYLEM_14798</name>
</gene>
<sequence length="326" mass="36835">MYGSAIYCLNCAQFNLTKSRFVYNQAIKGGAIFLEYLRYFTNQVVSLDQNLQDVQIENITSFESGGFQYFAGNNFNSSNSLLKCRFFNIKSSLNSIQNSLDFQPTQNKLYGGGIFMFSVKQVDLNIKDSFFENIEALQLGGILLLDSNYFSQFILQNNSFKNISGRNQGAMIYSQSQNYQKAVLIDNRIDCHPYSNISEEQNQFMKGEEILSTSQTGSHIFYFESEQQSTLLSQNNTVINCINQYSEIIGNLQRQIVSGGVYMLNTNIVMTDINSTYANNSAYFGGIYYSISNSKFINNIPNMAGGLIKQAGEIQTQNIILVQNYS</sequence>
<evidence type="ECO:0000313" key="2">
    <source>
        <dbReference type="Proteomes" id="UP000039865"/>
    </source>
</evidence>
<dbReference type="EMBL" id="CCKQ01013986">
    <property type="protein sequence ID" value="CDW85712.1"/>
    <property type="molecule type" value="Genomic_DNA"/>
</dbReference>
<accession>A0A078AWS8</accession>
<name>A0A078AWS8_STYLE</name>
<protein>
    <submittedName>
        <fullName evidence="1">Uncharacterized protein</fullName>
    </submittedName>
</protein>
<dbReference type="AlphaFoldDB" id="A0A078AWS8"/>
<keyword evidence="2" id="KW-1185">Reference proteome</keyword>